<keyword evidence="5 7" id="KW-1133">Transmembrane helix</keyword>
<dbReference type="Proteomes" id="UP001063782">
    <property type="component" value="Chromosome"/>
</dbReference>
<accession>A0ABY6F3K4</accession>
<dbReference type="EMBL" id="CP089977">
    <property type="protein sequence ID" value="UXZ04609.1"/>
    <property type="molecule type" value="Genomic_DNA"/>
</dbReference>
<dbReference type="NCBIfam" id="TIGR00427">
    <property type="entry name" value="NAAT family transporter"/>
    <property type="match status" value="1"/>
</dbReference>
<feature type="transmembrane region" description="Helical" evidence="7">
    <location>
        <begin position="7"/>
        <end position="28"/>
    </location>
</feature>
<comment type="subcellular location">
    <subcellularLocation>
        <location evidence="1 7">Cell membrane</location>
        <topology evidence="1 7">Multi-pass membrane protein</topology>
    </subcellularLocation>
</comment>
<organism evidence="8 9">
    <name type="scientific">Moraxella nasicaprae</name>
    <dbReference type="NCBI Taxonomy" id="2904122"/>
    <lineage>
        <taxon>Bacteria</taxon>
        <taxon>Pseudomonadati</taxon>
        <taxon>Pseudomonadota</taxon>
        <taxon>Gammaproteobacteria</taxon>
        <taxon>Moraxellales</taxon>
        <taxon>Moraxellaceae</taxon>
        <taxon>Moraxella</taxon>
    </lineage>
</organism>
<comment type="similarity">
    <text evidence="2 7">Belongs to the UPF0056 (MarC) family.</text>
</comment>
<reference evidence="8" key="1">
    <citation type="submission" date="2021-12" db="EMBL/GenBank/DDBJ databases">
        <title>taxonomy of Moraxella sp. ZY201224.</title>
        <authorList>
            <person name="Li F."/>
        </authorList>
    </citation>
    <scope>NUCLEOTIDE SEQUENCE</scope>
    <source>
        <strain evidence="8">ZY201224</strain>
    </source>
</reference>
<keyword evidence="4 7" id="KW-0812">Transmembrane</keyword>
<evidence type="ECO:0000313" key="9">
    <source>
        <dbReference type="Proteomes" id="UP001063782"/>
    </source>
</evidence>
<protein>
    <recommendedName>
        <fullName evidence="7">UPF0056 membrane protein</fullName>
    </recommendedName>
</protein>
<dbReference type="RefSeq" id="WP_263076098.1">
    <property type="nucleotide sequence ID" value="NZ_CP089977.1"/>
</dbReference>
<dbReference type="Pfam" id="PF01914">
    <property type="entry name" value="MarC"/>
    <property type="match status" value="1"/>
</dbReference>
<dbReference type="PANTHER" id="PTHR33508">
    <property type="entry name" value="UPF0056 MEMBRANE PROTEIN YHCE"/>
    <property type="match status" value="1"/>
</dbReference>
<evidence type="ECO:0000256" key="4">
    <source>
        <dbReference type="ARBA" id="ARBA00022692"/>
    </source>
</evidence>
<feature type="transmembrane region" description="Helical" evidence="7">
    <location>
        <begin position="40"/>
        <end position="59"/>
    </location>
</feature>
<evidence type="ECO:0000256" key="6">
    <source>
        <dbReference type="ARBA" id="ARBA00023136"/>
    </source>
</evidence>
<sequence>MDTEIIKIILALLVLINPSGALILFLHFTSDYDLVSKRKVAQIACLTVFITIAFFVLFGQSILNGLGISLGSFRVAGGVLLFLIALSMMSDGKNPVKPKGDEVAQEVSHSLGIAVVPLAIPMMIGPGGISTVIIYSAQMQTMMDKMTIIVAGLCISLFCYLSLMAAERISRLLGDTGLSVINRIMGIILAALSIEIIVSGLRAIFPMLA</sequence>
<evidence type="ECO:0000256" key="2">
    <source>
        <dbReference type="ARBA" id="ARBA00009784"/>
    </source>
</evidence>
<feature type="transmembrane region" description="Helical" evidence="7">
    <location>
        <begin position="184"/>
        <end position="205"/>
    </location>
</feature>
<dbReference type="InterPro" id="IPR002771">
    <property type="entry name" value="Multi_antbiot-R_MarC"/>
</dbReference>
<feature type="transmembrane region" description="Helical" evidence="7">
    <location>
        <begin position="110"/>
        <end position="135"/>
    </location>
</feature>
<dbReference type="PANTHER" id="PTHR33508:SF1">
    <property type="entry name" value="UPF0056 MEMBRANE PROTEIN YHCE"/>
    <property type="match status" value="1"/>
</dbReference>
<evidence type="ECO:0000256" key="1">
    <source>
        <dbReference type="ARBA" id="ARBA00004651"/>
    </source>
</evidence>
<proteinExistence type="inferred from homology"/>
<feature type="transmembrane region" description="Helical" evidence="7">
    <location>
        <begin position="147"/>
        <end position="164"/>
    </location>
</feature>
<keyword evidence="9" id="KW-1185">Reference proteome</keyword>
<feature type="transmembrane region" description="Helical" evidence="7">
    <location>
        <begin position="71"/>
        <end position="90"/>
    </location>
</feature>
<name>A0ABY6F3K4_9GAMM</name>
<keyword evidence="6 7" id="KW-0472">Membrane</keyword>
<evidence type="ECO:0000256" key="5">
    <source>
        <dbReference type="ARBA" id="ARBA00022989"/>
    </source>
</evidence>
<evidence type="ECO:0000256" key="7">
    <source>
        <dbReference type="RuleBase" id="RU362048"/>
    </source>
</evidence>
<keyword evidence="3" id="KW-1003">Cell membrane</keyword>
<gene>
    <name evidence="8" type="ORF">LU297_08530</name>
</gene>
<evidence type="ECO:0000313" key="8">
    <source>
        <dbReference type="EMBL" id="UXZ04609.1"/>
    </source>
</evidence>
<evidence type="ECO:0000256" key="3">
    <source>
        <dbReference type="ARBA" id="ARBA00022475"/>
    </source>
</evidence>